<reference evidence="1 2" key="1">
    <citation type="submission" date="2024-01" db="EMBL/GenBank/DDBJ databases">
        <title>A telomere-to-telomere, gap-free genome of sweet tea (Lithocarpus litseifolius).</title>
        <authorList>
            <person name="Zhou J."/>
        </authorList>
    </citation>
    <scope>NUCLEOTIDE SEQUENCE [LARGE SCALE GENOMIC DNA]</scope>
    <source>
        <strain evidence="1">Zhou-2022a</strain>
        <tissue evidence="1">Leaf</tissue>
    </source>
</reference>
<evidence type="ECO:0000313" key="1">
    <source>
        <dbReference type="EMBL" id="KAL0003364.1"/>
    </source>
</evidence>
<organism evidence="1 2">
    <name type="scientific">Lithocarpus litseifolius</name>
    <dbReference type="NCBI Taxonomy" id="425828"/>
    <lineage>
        <taxon>Eukaryota</taxon>
        <taxon>Viridiplantae</taxon>
        <taxon>Streptophyta</taxon>
        <taxon>Embryophyta</taxon>
        <taxon>Tracheophyta</taxon>
        <taxon>Spermatophyta</taxon>
        <taxon>Magnoliopsida</taxon>
        <taxon>eudicotyledons</taxon>
        <taxon>Gunneridae</taxon>
        <taxon>Pentapetalae</taxon>
        <taxon>rosids</taxon>
        <taxon>fabids</taxon>
        <taxon>Fagales</taxon>
        <taxon>Fagaceae</taxon>
        <taxon>Lithocarpus</taxon>
    </lineage>
</organism>
<gene>
    <name evidence="1" type="ORF">SO802_017145</name>
</gene>
<evidence type="ECO:0000313" key="2">
    <source>
        <dbReference type="Proteomes" id="UP001459277"/>
    </source>
</evidence>
<proteinExistence type="predicted"/>
<protein>
    <submittedName>
        <fullName evidence="1">Uncharacterized protein</fullName>
    </submittedName>
</protein>
<comment type="caution">
    <text evidence="1">The sequence shown here is derived from an EMBL/GenBank/DDBJ whole genome shotgun (WGS) entry which is preliminary data.</text>
</comment>
<sequence>MDDCSVAVLIDESARRWNEELIDGIFSQEEAALIKKNPLSRRVSEDVLIWPYTRRMGSTHAKQAIGSSKKKRR</sequence>
<dbReference type="AlphaFoldDB" id="A0AAW2CZV9"/>
<accession>A0AAW2CZV9</accession>
<name>A0AAW2CZV9_9ROSI</name>
<dbReference type="Proteomes" id="UP001459277">
    <property type="component" value="Unassembled WGS sequence"/>
</dbReference>
<dbReference type="EMBL" id="JAZDWU010000005">
    <property type="protein sequence ID" value="KAL0003364.1"/>
    <property type="molecule type" value="Genomic_DNA"/>
</dbReference>
<keyword evidence="2" id="KW-1185">Reference proteome</keyword>